<dbReference type="Proteomes" id="UP001153148">
    <property type="component" value="Unassembled WGS sequence"/>
</dbReference>
<dbReference type="PANTHER" id="PTHR15696:SF0">
    <property type="entry name" value="TELOMERASE-BINDING PROTEIN EST1A"/>
    <property type="match status" value="1"/>
</dbReference>
<dbReference type="EMBL" id="CAJPIN010016708">
    <property type="protein sequence ID" value="CAG2061640.1"/>
    <property type="molecule type" value="Genomic_DNA"/>
</dbReference>
<keyword evidence="1" id="KW-0866">Nonsense-mediated mRNA decay</keyword>
<comment type="caution">
    <text evidence="4">The sequence shown here is derived from an EMBL/GenBank/DDBJ whole genome shotgun (WGS) entry which is preliminary data.</text>
</comment>
<evidence type="ECO:0000313" key="4">
    <source>
        <dbReference type="EMBL" id="CAG2061640.1"/>
    </source>
</evidence>
<feature type="domain" description="DNA/RNA-binding" evidence="3">
    <location>
        <begin position="30"/>
        <end position="86"/>
    </location>
</feature>
<name>A0ABN7P814_TIMPD</name>
<protein>
    <recommendedName>
        <fullName evidence="3">DNA/RNA-binding domain-containing protein</fullName>
    </recommendedName>
</protein>
<evidence type="ECO:0000256" key="2">
    <source>
        <dbReference type="SAM" id="MobiDB-lite"/>
    </source>
</evidence>
<organism evidence="4 5">
    <name type="scientific">Timema podura</name>
    <name type="common">Walking stick</name>
    <dbReference type="NCBI Taxonomy" id="61482"/>
    <lineage>
        <taxon>Eukaryota</taxon>
        <taxon>Metazoa</taxon>
        <taxon>Ecdysozoa</taxon>
        <taxon>Arthropoda</taxon>
        <taxon>Hexapoda</taxon>
        <taxon>Insecta</taxon>
        <taxon>Pterygota</taxon>
        <taxon>Neoptera</taxon>
        <taxon>Polyneoptera</taxon>
        <taxon>Phasmatodea</taxon>
        <taxon>Timematodea</taxon>
        <taxon>Timematoidea</taxon>
        <taxon>Timematidae</taxon>
        <taxon>Timema</taxon>
    </lineage>
</organism>
<dbReference type="PANTHER" id="PTHR15696">
    <property type="entry name" value="SMG-7 SUPPRESSOR WITH MORPHOLOGICAL EFFECT ON GENITALIA PROTEIN 7"/>
    <property type="match status" value="1"/>
</dbReference>
<reference evidence="4" key="1">
    <citation type="submission" date="2021-03" db="EMBL/GenBank/DDBJ databases">
        <authorList>
            <person name="Tran Van P."/>
        </authorList>
    </citation>
    <scope>NUCLEOTIDE SEQUENCE</scope>
</reference>
<dbReference type="InterPro" id="IPR045153">
    <property type="entry name" value="Est1/Ebs1-like"/>
</dbReference>
<keyword evidence="5" id="KW-1185">Reference proteome</keyword>
<gene>
    <name evidence="4" type="ORF">TPAB3V08_LOCUS8594</name>
</gene>
<dbReference type="InterPro" id="IPR018834">
    <property type="entry name" value="DNA/RNA-bd_Est1-type"/>
</dbReference>
<accession>A0ABN7P814</accession>
<dbReference type="Pfam" id="PF10373">
    <property type="entry name" value="EST1_DNA_bind"/>
    <property type="match status" value="1"/>
</dbReference>
<evidence type="ECO:0000313" key="5">
    <source>
        <dbReference type="Proteomes" id="UP001153148"/>
    </source>
</evidence>
<evidence type="ECO:0000259" key="3">
    <source>
        <dbReference type="Pfam" id="PF10373"/>
    </source>
</evidence>
<dbReference type="Gene3D" id="1.25.40.10">
    <property type="entry name" value="Tetratricopeptide repeat domain"/>
    <property type="match status" value="1"/>
</dbReference>
<dbReference type="SUPFAM" id="SSF48452">
    <property type="entry name" value="TPR-like"/>
    <property type="match status" value="1"/>
</dbReference>
<sequence>MKCLAKVIVTLLGSPRGVVLSPLSSRPFPQRRKLDAVYYYTRSIMASNPFHSAREKLLALFDESRKKYEQLERKRREEREGKMRERMKEKEGAGLRREFWVHPEGGRRLHITTSTLQEHRRAIDSEE</sequence>
<feature type="non-terminal residue" evidence="4">
    <location>
        <position position="127"/>
    </location>
</feature>
<feature type="region of interest" description="Disordered" evidence="2">
    <location>
        <begin position="70"/>
        <end position="90"/>
    </location>
</feature>
<dbReference type="InterPro" id="IPR011990">
    <property type="entry name" value="TPR-like_helical_dom_sf"/>
</dbReference>
<evidence type="ECO:0000256" key="1">
    <source>
        <dbReference type="ARBA" id="ARBA00023161"/>
    </source>
</evidence>
<proteinExistence type="predicted"/>